<dbReference type="PROSITE" id="PS51363">
    <property type="entry name" value="W2"/>
    <property type="match status" value="1"/>
</dbReference>
<name>A0AA36DG40_9BILA</name>
<dbReference type="PANTHER" id="PTHR13030:SF8">
    <property type="entry name" value="ADP-RIBOSE PYROPHOSPHATASE, MITOCHONDRIAL"/>
    <property type="match status" value="1"/>
</dbReference>
<gene>
    <name evidence="9" type="ORF">MSPICULIGERA_LOCUS23570</name>
</gene>
<reference evidence="9" key="1">
    <citation type="submission" date="2023-06" db="EMBL/GenBank/DDBJ databases">
        <authorList>
            <person name="Delattre M."/>
        </authorList>
    </citation>
    <scope>NUCLEOTIDE SEQUENCE</scope>
    <source>
        <strain evidence="9">AF72</strain>
    </source>
</reference>
<dbReference type="Gene3D" id="1.25.40.180">
    <property type="match status" value="1"/>
</dbReference>
<comment type="similarity">
    <text evidence="2">Belongs to the eIF-2B gamma/epsilon subunits family.</text>
</comment>
<accession>A0AA36DG40</accession>
<protein>
    <recommendedName>
        <fullName evidence="4">Translation initiation factor eIF2B subunit epsilon</fullName>
    </recommendedName>
    <alternativeName>
        <fullName evidence="5">eIF2B GDP-GTP exchange factor subunit epsilon</fullName>
    </alternativeName>
</protein>
<dbReference type="InterPro" id="IPR000086">
    <property type="entry name" value="NUDIX_hydrolase_dom"/>
</dbReference>
<dbReference type="SUPFAM" id="SSF55811">
    <property type="entry name" value="Nudix"/>
    <property type="match status" value="1"/>
</dbReference>
<dbReference type="InterPro" id="IPR039989">
    <property type="entry name" value="NUDT9"/>
</dbReference>
<evidence type="ECO:0000259" key="8">
    <source>
        <dbReference type="PROSITE" id="PS51462"/>
    </source>
</evidence>
<dbReference type="Gene3D" id="3.90.550.10">
    <property type="entry name" value="Spore Coat Polysaccharide Biosynthesis Protein SpsA, Chain A"/>
    <property type="match status" value="1"/>
</dbReference>
<dbReference type="Pfam" id="PF25969">
    <property type="entry name" value="NUDT9_N"/>
    <property type="match status" value="1"/>
</dbReference>
<comment type="caution">
    <text evidence="9">The sequence shown here is derived from an EMBL/GenBank/DDBJ whole genome shotgun (WGS) entry which is preliminary data.</text>
</comment>
<dbReference type="SUPFAM" id="SSF48371">
    <property type="entry name" value="ARM repeat"/>
    <property type="match status" value="1"/>
</dbReference>
<dbReference type="Pfam" id="PF00293">
    <property type="entry name" value="NUDIX"/>
    <property type="match status" value="1"/>
</dbReference>
<comment type="subcellular location">
    <subcellularLocation>
        <location evidence="1">Cytoplasm</location>
        <location evidence="1">Cytosol</location>
    </subcellularLocation>
</comment>
<dbReference type="Pfam" id="PF25084">
    <property type="entry name" value="LbH_EIF2B"/>
    <property type="match status" value="1"/>
</dbReference>
<dbReference type="EMBL" id="CATQJA010002706">
    <property type="protein sequence ID" value="CAJ0585554.1"/>
    <property type="molecule type" value="Genomic_DNA"/>
</dbReference>
<evidence type="ECO:0000256" key="4">
    <source>
        <dbReference type="ARBA" id="ARBA00044144"/>
    </source>
</evidence>
<dbReference type="PROSITE" id="PS51462">
    <property type="entry name" value="NUDIX"/>
    <property type="match status" value="1"/>
</dbReference>
<dbReference type="PANTHER" id="PTHR13030">
    <property type="entry name" value="NUDIX HYDROLASE"/>
    <property type="match status" value="1"/>
</dbReference>
<feature type="domain" description="W2" evidence="7">
    <location>
        <begin position="721"/>
        <end position="887"/>
    </location>
</feature>
<evidence type="ECO:0000256" key="6">
    <source>
        <dbReference type="ARBA" id="ARBA00046432"/>
    </source>
</evidence>
<sequence>MAFIHAKCRNTDAPYLHSQIHRVKVPDAKVKWSTDFSEYSPPDYTDPKTFGKPYADDKLDGIKWNAVDGKINRKSHVVDYSFDDEGRPLNPMGRTGLRGRGVLGRWGPNHAADPIVTRNKDGRLYFVAIQRSDTGEWAIPGGMVDAGENVSATLKREFSEEALGGKKTDELKELWTRGKELYKGYVDDPRNTDNSWMETVCVHFHDDAGLLKDVDLEAADDATAVRWIDVFTDEPLYASHEQLIKMVPWGAVARDSIQKKDNEAKFSAVIVADNFEHRFDALFREGGTWCQQAVCNVPIIEITLEWLLRANLPKVILLVAERNYNHLKPVEEKWRIHFEQFLIVSCKDALSVGDTLRELDSRALVTSDFLLIDNPATFTNSTLKPQLQAFQERRNADKHNVMTLIYAKADDPQKSVIGVKKGTQKLAYFHSADHPSRVTVEKNLFTEEVVIRRDLVDTGIAFCSVNILVQEILVNEEILLLNIHIDVLSANEGAVQIYDYDSYVYASKLLLNHWLYPLSPENLFQSRDYAMQSNVADIYYAQDCIRYGSLKALRVDVLGTSSLLGKEGTYETAVKVVNSVIGNGTTIGLATRITDSIVGKNCKIGKGCLLESTFIGDNVTIPDNCRLEKQILSHNLIYPSTSDELNFIGQLLSPLPPDEDSEDGIKCVKIQDNVYLWKLTSGFSVWSRALRNNALFSVNGGGSNSDDLEEEDEDEDDLGEVDPVSIFQEEIFDSMNRIIELGFNDQTVRNLTLEINSSKLANNISMDDLSKYLFKSILQLDPCQTIPGFKALALQWKNLYTNYYRPQRCQIQLLMGLEEHYHAHDGFGPKLPLIVHFMYDEDKGLGVLDDTSILEWHNTLDGDSPLRPLMKQLVDWLEESDDEDDSD</sequence>
<dbReference type="InterPro" id="IPR029044">
    <property type="entry name" value="Nucleotide-diphossugar_trans"/>
</dbReference>
<comment type="subunit">
    <text evidence="6">Component of the translation initiation factor 2B (eIF2B) complex which is a heterodecamer of two sets of five different subunits: alpha, beta, gamma, delta and epsilon. Subunits alpha, beta and delta comprise a regulatory subcomplex and subunits epsilon and gamma comprise a catalytic subcomplex. Within the complex, the hexameric regulatory complex resides at the center, with the two heterodimeric catalytic subcomplexes bound on opposite sides.</text>
</comment>
<evidence type="ECO:0000256" key="3">
    <source>
        <dbReference type="ARBA" id="ARBA00022490"/>
    </source>
</evidence>
<dbReference type="Gene3D" id="2.160.10.10">
    <property type="entry name" value="Hexapeptide repeat proteins"/>
    <property type="match status" value="1"/>
</dbReference>
<proteinExistence type="inferred from homology"/>
<dbReference type="CDD" id="cd11558">
    <property type="entry name" value="W2_eIF2B_epsilon"/>
    <property type="match status" value="1"/>
</dbReference>
<dbReference type="Proteomes" id="UP001177023">
    <property type="component" value="Unassembled WGS sequence"/>
</dbReference>
<evidence type="ECO:0000256" key="1">
    <source>
        <dbReference type="ARBA" id="ARBA00004514"/>
    </source>
</evidence>
<evidence type="ECO:0000259" key="7">
    <source>
        <dbReference type="PROSITE" id="PS51363"/>
    </source>
</evidence>
<keyword evidence="10" id="KW-1185">Reference proteome</keyword>
<dbReference type="Gene3D" id="3.90.79.10">
    <property type="entry name" value="Nucleoside Triphosphate Pyrophosphohydrolase"/>
    <property type="match status" value="1"/>
</dbReference>
<dbReference type="InterPro" id="IPR056764">
    <property type="entry name" value="LbH_EIF2B3/5"/>
</dbReference>
<keyword evidence="3" id="KW-0963">Cytoplasm</keyword>
<evidence type="ECO:0000313" key="9">
    <source>
        <dbReference type="EMBL" id="CAJ0585554.1"/>
    </source>
</evidence>
<dbReference type="GO" id="GO:0005085">
    <property type="term" value="F:guanyl-nucleotide exchange factor activity"/>
    <property type="evidence" value="ECO:0007669"/>
    <property type="project" value="InterPro"/>
</dbReference>
<dbReference type="SUPFAM" id="SSF53448">
    <property type="entry name" value="Nucleotide-diphospho-sugar transferases"/>
    <property type="match status" value="1"/>
</dbReference>
<dbReference type="GO" id="GO:0031369">
    <property type="term" value="F:translation initiation factor binding"/>
    <property type="evidence" value="ECO:0007669"/>
    <property type="project" value="InterPro"/>
</dbReference>
<dbReference type="InterPro" id="IPR044123">
    <property type="entry name" value="W2_eIF2B_epsilon"/>
</dbReference>
<feature type="non-terminal residue" evidence="9">
    <location>
        <position position="887"/>
    </location>
</feature>
<dbReference type="SMART" id="SM00515">
    <property type="entry name" value="eIF5C"/>
    <property type="match status" value="1"/>
</dbReference>
<evidence type="ECO:0000256" key="5">
    <source>
        <dbReference type="ARBA" id="ARBA00044345"/>
    </source>
</evidence>
<feature type="domain" description="Nudix hydrolase" evidence="8">
    <location>
        <begin position="108"/>
        <end position="252"/>
    </location>
</feature>
<organism evidence="9 10">
    <name type="scientific">Mesorhabditis spiculigera</name>
    <dbReference type="NCBI Taxonomy" id="96644"/>
    <lineage>
        <taxon>Eukaryota</taxon>
        <taxon>Metazoa</taxon>
        <taxon>Ecdysozoa</taxon>
        <taxon>Nematoda</taxon>
        <taxon>Chromadorea</taxon>
        <taxon>Rhabditida</taxon>
        <taxon>Rhabditina</taxon>
        <taxon>Rhabditomorpha</taxon>
        <taxon>Rhabditoidea</taxon>
        <taxon>Rhabditidae</taxon>
        <taxon>Mesorhabditinae</taxon>
        <taxon>Mesorhabditis</taxon>
    </lineage>
</organism>
<evidence type="ECO:0000313" key="10">
    <source>
        <dbReference type="Proteomes" id="UP001177023"/>
    </source>
</evidence>
<dbReference type="CDD" id="cd03670">
    <property type="entry name" value="NUDIX_ADPRase_Nudt9"/>
    <property type="match status" value="1"/>
</dbReference>
<evidence type="ECO:0000256" key="2">
    <source>
        <dbReference type="ARBA" id="ARBA00007878"/>
    </source>
</evidence>
<dbReference type="InterPro" id="IPR016024">
    <property type="entry name" value="ARM-type_fold"/>
</dbReference>
<dbReference type="InterPro" id="IPR003307">
    <property type="entry name" value="W2_domain"/>
</dbReference>
<dbReference type="InterPro" id="IPR015797">
    <property type="entry name" value="NUDIX_hydrolase-like_dom_sf"/>
</dbReference>
<dbReference type="AlphaFoldDB" id="A0AA36DG40"/>
<dbReference type="Pfam" id="PF02020">
    <property type="entry name" value="W2"/>
    <property type="match status" value="1"/>
</dbReference>
<dbReference type="GO" id="GO:0047631">
    <property type="term" value="F:ADP-ribose diphosphatase activity"/>
    <property type="evidence" value="ECO:0007669"/>
    <property type="project" value="InterPro"/>
</dbReference>